<sequence>METALGTVKSFDPATSARTFRIALSELGEIGWFPNFVSEISRTAPQVQIHSVALETERTEQWLQSGYVDVAISSQVLSNNFERTAIKEQTFSIVMSHRHALAKDEFTVSKYAEASRVLLAGDSSLEALLEAEKRAGIFSTPRIIIQRYATLMPLLEQHPTLLAVIPTSMAHGWAKKFPIVVHQLPFDMEAFRLFVYMRTQTHDVSGLKWFYDAVTKSTLVYPTLFEAIGSNEHRARQEGQS</sequence>
<dbReference type="Pfam" id="PF03466">
    <property type="entry name" value="LysR_substrate"/>
    <property type="match status" value="1"/>
</dbReference>
<evidence type="ECO:0000259" key="4">
    <source>
        <dbReference type="Pfam" id="PF03466"/>
    </source>
</evidence>
<accession>A0A921FPL3</accession>
<organism evidence="5 6">
    <name type="scientific">Enteractinococcus helveticum</name>
    <dbReference type="NCBI Taxonomy" id="1837282"/>
    <lineage>
        <taxon>Bacteria</taxon>
        <taxon>Bacillati</taxon>
        <taxon>Actinomycetota</taxon>
        <taxon>Actinomycetes</taxon>
        <taxon>Micrococcales</taxon>
        <taxon>Micrococcaceae</taxon>
    </lineage>
</organism>
<keyword evidence="3" id="KW-0804">Transcription</keyword>
<name>A0A921FPL3_9MICC</name>
<dbReference type="Proteomes" id="UP000703315">
    <property type="component" value="Unassembled WGS sequence"/>
</dbReference>
<evidence type="ECO:0000256" key="3">
    <source>
        <dbReference type="ARBA" id="ARBA00023163"/>
    </source>
</evidence>
<evidence type="ECO:0000256" key="1">
    <source>
        <dbReference type="ARBA" id="ARBA00023015"/>
    </source>
</evidence>
<evidence type="ECO:0000313" key="5">
    <source>
        <dbReference type="EMBL" id="HJF15904.1"/>
    </source>
</evidence>
<comment type="caution">
    <text evidence="5">The sequence shown here is derived from an EMBL/GenBank/DDBJ whole genome shotgun (WGS) entry which is preliminary data.</text>
</comment>
<dbReference type="RefSeq" id="WP_303908870.1">
    <property type="nucleotide sequence ID" value="NZ_DYXC01000165.1"/>
</dbReference>
<dbReference type="PANTHER" id="PTHR30118">
    <property type="entry name" value="HTH-TYPE TRANSCRIPTIONAL REGULATOR LEUO-RELATED"/>
    <property type="match status" value="1"/>
</dbReference>
<evidence type="ECO:0000256" key="2">
    <source>
        <dbReference type="ARBA" id="ARBA00023125"/>
    </source>
</evidence>
<dbReference type="EMBL" id="DYXC01000165">
    <property type="protein sequence ID" value="HJF15904.1"/>
    <property type="molecule type" value="Genomic_DNA"/>
</dbReference>
<reference evidence="5" key="2">
    <citation type="submission" date="2021-09" db="EMBL/GenBank/DDBJ databases">
        <authorList>
            <person name="Gilroy R."/>
        </authorList>
    </citation>
    <scope>NUCLEOTIDE SEQUENCE</scope>
    <source>
        <strain evidence="5">ChiHjej13B12-14962</strain>
    </source>
</reference>
<gene>
    <name evidence="5" type="ORF">K8V32_14135</name>
</gene>
<feature type="domain" description="LysR substrate-binding" evidence="4">
    <location>
        <begin position="16"/>
        <end position="215"/>
    </location>
</feature>
<evidence type="ECO:0000313" key="6">
    <source>
        <dbReference type="Proteomes" id="UP000703315"/>
    </source>
</evidence>
<proteinExistence type="predicted"/>
<reference evidence="5" key="1">
    <citation type="journal article" date="2021" name="PeerJ">
        <title>Extensive microbial diversity within the chicken gut microbiome revealed by metagenomics and culture.</title>
        <authorList>
            <person name="Gilroy R."/>
            <person name="Ravi A."/>
            <person name="Getino M."/>
            <person name="Pursley I."/>
            <person name="Horton D.L."/>
            <person name="Alikhan N.F."/>
            <person name="Baker D."/>
            <person name="Gharbi K."/>
            <person name="Hall N."/>
            <person name="Watson M."/>
            <person name="Adriaenssens E.M."/>
            <person name="Foster-Nyarko E."/>
            <person name="Jarju S."/>
            <person name="Secka A."/>
            <person name="Antonio M."/>
            <person name="Oren A."/>
            <person name="Chaudhuri R.R."/>
            <person name="La Ragione R."/>
            <person name="Hildebrand F."/>
            <person name="Pallen M.J."/>
        </authorList>
    </citation>
    <scope>NUCLEOTIDE SEQUENCE</scope>
    <source>
        <strain evidence="5">ChiHjej13B12-14962</strain>
    </source>
</reference>
<dbReference type="InterPro" id="IPR005119">
    <property type="entry name" value="LysR_subst-bd"/>
</dbReference>
<dbReference type="Gene3D" id="3.40.190.10">
    <property type="entry name" value="Periplasmic binding protein-like II"/>
    <property type="match status" value="2"/>
</dbReference>
<protein>
    <recommendedName>
        <fullName evidence="4">LysR substrate-binding domain-containing protein</fullName>
    </recommendedName>
</protein>
<dbReference type="GO" id="GO:0003677">
    <property type="term" value="F:DNA binding"/>
    <property type="evidence" value="ECO:0007669"/>
    <property type="project" value="UniProtKB-KW"/>
</dbReference>
<dbReference type="InterPro" id="IPR050389">
    <property type="entry name" value="LysR-type_TF"/>
</dbReference>
<keyword evidence="2" id="KW-0238">DNA-binding</keyword>
<keyword evidence="1" id="KW-0805">Transcription regulation</keyword>
<dbReference type="PANTHER" id="PTHR30118:SF15">
    <property type="entry name" value="TRANSCRIPTIONAL REGULATORY PROTEIN"/>
    <property type="match status" value="1"/>
</dbReference>
<dbReference type="GO" id="GO:0006355">
    <property type="term" value="P:regulation of DNA-templated transcription"/>
    <property type="evidence" value="ECO:0007669"/>
    <property type="project" value="TreeGrafter"/>
</dbReference>
<dbReference type="AlphaFoldDB" id="A0A921FPL3"/>
<dbReference type="SUPFAM" id="SSF53850">
    <property type="entry name" value="Periplasmic binding protein-like II"/>
    <property type="match status" value="1"/>
</dbReference>